<dbReference type="EMBL" id="JBHUGS010000001">
    <property type="protein sequence ID" value="MFD1950222.1"/>
    <property type="molecule type" value="Genomic_DNA"/>
</dbReference>
<accession>A0ABW4TU48</accession>
<reference evidence="2" key="1">
    <citation type="journal article" date="2019" name="Int. J. Syst. Evol. Microbiol.">
        <title>The Global Catalogue of Microorganisms (GCM) 10K type strain sequencing project: providing services to taxonomists for standard genome sequencing and annotation.</title>
        <authorList>
            <consortium name="The Broad Institute Genomics Platform"/>
            <consortium name="The Broad Institute Genome Sequencing Center for Infectious Disease"/>
            <person name="Wu L."/>
            <person name="Ma J."/>
        </authorList>
    </citation>
    <scope>NUCLEOTIDE SEQUENCE [LARGE SCALE GENOMIC DNA]</scope>
    <source>
        <strain evidence="2">CGMCC 1.12702</strain>
    </source>
</reference>
<dbReference type="InterPro" id="IPR007729">
    <property type="entry name" value="DGOK"/>
</dbReference>
<sequence>MTVQDEWRDRDRVAGDWGTSRLRLFHLRGDAVVRTVTGPGIAAVTGAPGDALIETLAPWFETGLPRDAEVALCGMVGSRNGIAEVPYAECPADLDLWRSEAHAVAVGGLRVVIAPGLACTRDDGAADVMRGEETQIFGLLSLYPSLARGRHVVALPGTHGKWAEVVDGRVVRFRTFLTGELFALLRDQSTLTRAGADDSGGEDGFVAGLERSDAGGLLGSLFEARAAQLREGRSRGWAVGFLSGLTIGHEVREGLATADPDGSVMLVGDPVLTALYTQALARHGRAAETCDGSVAALAGLRMLGERP</sequence>
<dbReference type="Proteomes" id="UP001597400">
    <property type="component" value="Unassembled WGS sequence"/>
</dbReference>
<organism evidence="1 2">
    <name type="scientific">Sphingomonas arantia</name>
    <dbReference type="NCBI Taxonomy" id="1460676"/>
    <lineage>
        <taxon>Bacteria</taxon>
        <taxon>Pseudomonadati</taxon>
        <taxon>Pseudomonadota</taxon>
        <taxon>Alphaproteobacteria</taxon>
        <taxon>Sphingomonadales</taxon>
        <taxon>Sphingomonadaceae</taxon>
        <taxon>Sphingomonas</taxon>
    </lineage>
</organism>
<dbReference type="RefSeq" id="WP_380928084.1">
    <property type="nucleotide sequence ID" value="NZ_JBHUGS010000001.1"/>
</dbReference>
<dbReference type="Gene3D" id="3.30.420.310">
    <property type="entry name" value="2-keto-3-deoxy-galactonokinase, C-terminal domain"/>
    <property type="match status" value="1"/>
</dbReference>
<proteinExistence type="predicted"/>
<evidence type="ECO:0000313" key="1">
    <source>
        <dbReference type="EMBL" id="MFD1950222.1"/>
    </source>
</evidence>
<dbReference type="Pfam" id="PF05035">
    <property type="entry name" value="DGOK"/>
    <property type="match status" value="1"/>
</dbReference>
<protein>
    <submittedName>
        <fullName evidence="1">2-dehydro-3-deoxygalactonokinase</fullName>
    </submittedName>
</protein>
<gene>
    <name evidence="1" type="ORF">ACFSGX_05510</name>
</gene>
<evidence type="ECO:0000313" key="2">
    <source>
        <dbReference type="Proteomes" id="UP001597400"/>
    </source>
</evidence>
<name>A0ABW4TU48_9SPHN</name>
<comment type="caution">
    <text evidence="1">The sequence shown here is derived from an EMBL/GenBank/DDBJ whole genome shotgun (WGS) entry which is preliminary data.</text>
</comment>
<dbReference type="InterPro" id="IPR042258">
    <property type="entry name" value="DGOK_N"/>
</dbReference>
<dbReference type="InterPro" id="IPR042257">
    <property type="entry name" value="DGOK_C"/>
</dbReference>
<keyword evidence="2" id="KW-1185">Reference proteome</keyword>
<dbReference type="Gene3D" id="3.30.420.300">
    <property type="entry name" value="2-keto-3-deoxy-galactonokinase, substrate binding domain"/>
    <property type="match status" value="1"/>
</dbReference>